<sequence>MKFCILIFLIVAILAALIPIAPANPILENVETIKHVHPLEEDVIIQNNAVAKDALHMQPNVLVELLLSKRK</sequence>
<proteinExistence type="predicted"/>
<dbReference type="Proteomes" id="UP000037069">
    <property type="component" value="Unassembled WGS sequence"/>
</dbReference>
<feature type="signal peptide" evidence="1">
    <location>
        <begin position="1"/>
        <end position="23"/>
    </location>
</feature>
<dbReference type="EMBL" id="JRES01001180">
    <property type="protein sequence ID" value="KNC24718.1"/>
    <property type="molecule type" value="Genomic_DNA"/>
</dbReference>
<evidence type="ECO:0000313" key="3">
    <source>
        <dbReference type="Proteomes" id="UP000037069"/>
    </source>
</evidence>
<gene>
    <name evidence="2" type="ORF">FF38_05418</name>
</gene>
<keyword evidence="3" id="KW-1185">Reference proteome</keyword>
<dbReference type="AlphaFoldDB" id="A0A0L0BXC3"/>
<name>A0A0L0BXC3_LUCCU</name>
<keyword evidence="1" id="KW-0732">Signal</keyword>
<protein>
    <submittedName>
        <fullName evidence="2">Uncharacterized protein</fullName>
    </submittedName>
</protein>
<feature type="chain" id="PRO_5005535278" evidence="1">
    <location>
        <begin position="24"/>
        <end position="71"/>
    </location>
</feature>
<accession>A0A0L0BXC3</accession>
<comment type="caution">
    <text evidence="2">The sequence shown here is derived from an EMBL/GenBank/DDBJ whole genome shotgun (WGS) entry which is preliminary data.</text>
</comment>
<evidence type="ECO:0000313" key="2">
    <source>
        <dbReference type="EMBL" id="KNC24718.1"/>
    </source>
</evidence>
<organism evidence="2 3">
    <name type="scientific">Lucilia cuprina</name>
    <name type="common">Green bottle fly</name>
    <name type="synonym">Australian sheep blowfly</name>
    <dbReference type="NCBI Taxonomy" id="7375"/>
    <lineage>
        <taxon>Eukaryota</taxon>
        <taxon>Metazoa</taxon>
        <taxon>Ecdysozoa</taxon>
        <taxon>Arthropoda</taxon>
        <taxon>Hexapoda</taxon>
        <taxon>Insecta</taxon>
        <taxon>Pterygota</taxon>
        <taxon>Neoptera</taxon>
        <taxon>Endopterygota</taxon>
        <taxon>Diptera</taxon>
        <taxon>Brachycera</taxon>
        <taxon>Muscomorpha</taxon>
        <taxon>Oestroidea</taxon>
        <taxon>Calliphoridae</taxon>
        <taxon>Luciliinae</taxon>
        <taxon>Lucilia</taxon>
    </lineage>
</organism>
<evidence type="ECO:0000256" key="1">
    <source>
        <dbReference type="SAM" id="SignalP"/>
    </source>
</evidence>
<reference evidence="2 3" key="1">
    <citation type="journal article" date="2015" name="Nat. Commun.">
        <title>Lucilia cuprina genome unlocks parasitic fly biology to underpin future interventions.</title>
        <authorList>
            <person name="Anstead C.A."/>
            <person name="Korhonen P.K."/>
            <person name="Young N.D."/>
            <person name="Hall R.S."/>
            <person name="Jex A.R."/>
            <person name="Murali S.C."/>
            <person name="Hughes D.S."/>
            <person name="Lee S.F."/>
            <person name="Perry T."/>
            <person name="Stroehlein A.J."/>
            <person name="Ansell B.R."/>
            <person name="Breugelmans B."/>
            <person name="Hofmann A."/>
            <person name="Qu J."/>
            <person name="Dugan S."/>
            <person name="Lee S.L."/>
            <person name="Chao H."/>
            <person name="Dinh H."/>
            <person name="Han Y."/>
            <person name="Doddapaneni H.V."/>
            <person name="Worley K.C."/>
            <person name="Muzny D.M."/>
            <person name="Ioannidis P."/>
            <person name="Waterhouse R.M."/>
            <person name="Zdobnov E.M."/>
            <person name="James P.J."/>
            <person name="Bagnall N.H."/>
            <person name="Kotze A.C."/>
            <person name="Gibbs R.A."/>
            <person name="Richards S."/>
            <person name="Batterham P."/>
            <person name="Gasser R.B."/>
        </authorList>
    </citation>
    <scope>NUCLEOTIDE SEQUENCE [LARGE SCALE GENOMIC DNA]</scope>
    <source>
        <strain evidence="2 3">LS</strain>
        <tissue evidence="2">Full body</tissue>
    </source>
</reference>